<organism evidence="2">
    <name type="scientific">Rhizophora mucronata</name>
    <name type="common">Asiatic mangrove</name>
    <dbReference type="NCBI Taxonomy" id="61149"/>
    <lineage>
        <taxon>Eukaryota</taxon>
        <taxon>Viridiplantae</taxon>
        <taxon>Streptophyta</taxon>
        <taxon>Embryophyta</taxon>
        <taxon>Tracheophyta</taxon>
        <taxon>Spermatophyta</taxon>
        <taxon>Magnoliopsida</taxon>
        <taxon>eudicotyledons</taxon>
        <taxon>Gunneridae</taxon>
        <taxon>Pentapetalae</taxon>
        <taxon>rosids</taxon>
        <taxon>fabids</taxon>
        <taxon>Malpighiales</taxon>
        <taxon>Rhizophoraceae</taxon>
        <taxon>Rhizophora</taxon>
    </lineage>
</organism>
<name>A0A2P2R4J7_RHIMU</name>
<protein>
    <submittedName>
        <fullName evidence="2">Uncharacterized protein</fullName>
    </submittedName>
</protein>
<accession>A0A2P2R4J7</accession>
<evidence type="ECO:0000256" key="1">
    <source>
        <dbReference type="SAM" id="MobiDB-lite"/>
    </source>
</evidence>
<dbReference type="AlphaFoldDB" id="A0A2P2R4J7"/>
<dbReference type="EMBL" id="GGEC01093613">
    <property type="protein sequence ID" value="MBX74097.1"/>
    <property type="molecule type" value="Transcribed_RNA"/>
</dbReference>
<proteinExistence type="predicted"/>
<evidence type="ECO:0000313" key="2">
    <source>
        <dbReference type="EMBL" id="MBX74097.1"/>
    </source>
</evidence>
<feature type="region of interest" description="Disordered" evidence="1">
    <location>
        <begin position="1"/>
        <end position="28"/>
    </location>
</feature>
<reference evidence="2" key="1">
    <citation type="submission" date="2018-02" db="EMBL/GenBank/DDBJ databases">
        <title>Rhizophora mucronata_Transcriptome.</title>
        <authorList>
            <person name="Meera S.P."/>
            <person name="Sreeshan A."/>
            <person name="Augustine A."/>
        </authorList>
    </citation>
    <scope>NUCLEOTIDE SEQUENCE</scope>
    <source>
        <tissue evidence="2">Leaf</tissue>
    </source>
</reference>
<sequence>MKGIWHEPQIHPQKAAKKLENTKSKKKGPRKWTYLIVTFKKNLKAAQSTSQ</sequence>